<evidence type="ECO:0000256" key="7">
    <source>
        <dbReference type="SAM" id="Phobius"/>
    </source>
</evidence>
<evidence type="ECO:0000256" key="1">
    <source>
        <dbReference type="ARBA" id="ARBA00004651"/>
    </source>
</evidence>
<accession>A0A7V4WTQ3</accession>
<dbReference type="GO" id="GO:0005886">
    <property type="term" value="C:plasma membrane"/>
    <property type="evidence" value="ECO:0007669"/>
    <property type="project" value="UniProtKB-SubCell"/>
</dbReference>
<sequence>MQGKSTLADFLIKEWLLLASAAGFLLTSLYVAHLPSYSLDEIEVLAILFTLFVAVKGLERCGFIENISNRLEKGKWIPLKLVLATFFLSMLITNDAALIVIIPLTLALNVERKDILIILEALAANAGSALTPFGNPQNLYIYWFYRLKPLTFITEIAPYSLVFLILLSIASLLVKNENNISSQKTTVKINKKSAVYVILIILVLLAVLRLLPVTVIAVVPLYVLLFDRKSLQVDYALLFSLFFFFGLADNMKALLAVEVSHSEHVFIFSALASQFLSNVPVALLFANFTTKWQALLWGTNAGGFGSLFGSIANLIAYKLYVNHKNINNSAVFTIKFLALGYISFFISIGLYFLVKNII</sequence>
<comment type="caution">
    <text evidence="9">The sequence shown here is derived from an EMBL/GenBank/DDBJ whole genome shotgun (WGS) entry which is preliminary data.</text>
</comment>
<feature type="transmembrane region" description="Helical" evidence="7">
    <location>
        <begin position="81"/>
        <end position="106"/>
    </location>
</feature>
<evidence type="ECO:0000256" key="3">
    <source>
        <dbReference type="ARBA" id="ARBA00022475"/>
    </source>
</evidence>
<feature type="transmembrane region" description="Helical" evidence="7">
    <location>
        <begin position="44"/>
        <end position="61"/>
    </location>
</feature>
<reference evidence="9" key="1">
    <citation type="journal article" date="2020" name="mSystems">
        <title>Genome- and Community-Level Interaction Insights into Carbon Utilization and Element Cycling Functions of Hydrothermarchaeota in Hydrothermal Sediment.</title>
        <authorList>
            <person name="Zhou Z."/>
            <person name="Liu Y."/>
            <person name="Xu W."/>
            <person name="Pan J."/>
            <person name="Luo Z.H."/>
            <person name="Li M."/>
        </authorList>
    </citation>
    <scope>NUCLEOTIDE SEQUENCE [LARGE SCALE GENOMIC DNA]</scope>
    <source>
        <strain evidence="9">HyVt-577</strain>
    </source>
</reference>
<dbReference type="InterPro" id="IPR004680">
    <property type="entry name" value="Cit_transptr-like_dom"/>
</dbReference>
<dbReference type="Proteomes" id="UP000885779">
    <property type="component" value="Unassembled WGS sequence"/>
</dbReference>
<evidence type="ECO:0000259" key="8">
    <source>
        <dbReference type="Pfam" id="PF03600"/>
    </source>
</evidence>
<comment type="subcellular location">
    <subcellularLocation>
        <location evidence="1">Cell membrane</location>
        <topology evidence="1">Multi-pass membrane protein</topology>
    </subcellularLocation>
</comment>
<evidence type="ECO:0000256" key="4">
    <source>
        <dbReference type="ARBA" id="ARBA00022692"/>
    </source>
</evidence>
<evidence type="ECO:0000313" key="9">
    <source>
        <dbReference type="EMBL" id="HGY54484.1"/>
    </source>
</evidence>
<dbReference type="AlphaFoldDB" id="A0A7V4WTQ3"/>
<feature type="transmembrane region" description="Helical" evidence="7">
    <location>
        <begin position="156"/>
        <end position="174"/>
    </location>
</feature>
<evidence type="ECO:0000256" key="2">
    <source>
        <dbReference type="ARBA" id="ARBA00022448"/>
    </source>
</evidence>
<feature type="transmembrane region" description="Helical" evidence="7">
    <location>
        <begin position="332"/>
        <end position="354"/>
    </location>
</feature>
<organism evidence="9">
    <name type="scientific">Caldithrix abyssi</name>
    <dbReference type="NCBI Taxonomy" id="187145"/>
    <lineage>
        <taxon>Bacteria</taxon>
        <taxon>Pseudomonadati</taxon>
        <taxon>Calditrichota</taxon>
        <taxon>Calditrichia</taxon>
        <taxon>Calditrichales</taxon>
        <taxon>Calditrichaceae</taxon>
        <taxon>Caldithrix</taxon>
    </lineage>
</organism>
<keyword evidence="5 7" id="KW-1133">Transmembrane helix</keyword>
<feature type="transmembrane region" description="Helical" evidence="7">
    <location>
        <begin position="195"/>
        <end position="223"/>
    </location>
</feature>
<gene>
    <name evidence="9" type="ORF">ENK44_02155</name>
</gene>
<proteinExistence type="predicted"/>
<dbReference type="PANTHER" id="PTHR43302">
    <property type="entry name" value="TRANSPORTER ARSB-RELATED"/>
    <property type="match status" value="1"/>
</dbReference>
<keyword evidence="2" id="KW-0813">Transport</keyword>
<keyword evidence="6 7" id="KW-0472">Membrane</keyword>
<feature type="transmembrane region" description="Helical" evidence="7">
    <location>
        <begin position="294"/>
        <end position="320"/>
    </location>
</feature>
<dbReference type="EMBL" id="DRQG01000020">
    <property type="protein sequence ID" value="HGY54484.1"/>
    <property type="molecule type" value="Genomic_DNA"/>
</dbReference>
<feature type="transmembrane region" description="Helical" evidence="7">
    <location>
        <begin position="12"/>
        <end position="32"/>
    </location>
</feature>
<evidence type="ECO:0000256" key="5">
    <source>
        <dbReference type="ARBA" id="ARBA00022989"/>
    </source>
</evidence>
<keyword evidence="4 7" id="KW-0812">Transmembrane</keyword>
<keyword evidence="3" id="KW-1003">Cell membrane</keyword>
<dbReference type="GO" id="GO:0055085">
    <property type="term" value="P:transmembrane transport"/>
    <property type="evidence" value="ECO:0007669"/>
    <property type="project" value="InterPro"/>
</dbReference>
<feature type="transmembrane region" description="Helical" evidence="7">
    <location>
        <begin position="235"/>
        <end position="253"/>
    </location>
</feature>
<dbReference type="PANTHER" id="PTHR43302:SF5">
    <property type="entry name" value="TRANSPORTER ARSB-RELATED"/>
    <property type="match status" value="1"/>
</dbReference>
<evidence type="ECO:0000256" key="6">
    <source>
        <dbReference type="ARBA" id="ARBA00023136"/>
    </source>
</evidence>
<feature type="domain" description="Citrate transporter-like" evidence="8">
    <location>
        <begin position="18"/>
        <end position="287"/>
    </location>
</feature>
<name>A0A7V4WTQ3_CALAY</name>
<protein>
    <recommendedName>
        <fullName evidence="8">Citrate transporter-like domain-containing protein</fullName>
    </recommendedName>
</protein>
<dbReference type="Pfam" id="PF03600">
    <property type="entry name" value="CitMHS"/>
    <property type="match status" value="1"/>
</dbReference>